<evidence type="ECO:0000313" key="1">
    <source>
        <dbReference type="EMBL" id="KAF4955690.1"/>
    </source>
</evidence>
<comment type="caution">
    <text evidence="1">The sequence shown here is derived from an EMBL/GenBank/DDBJ whole genome shotgun (WGS) entry which is preliminary data.</text>
</comment>
<protein>
    <submittedName>
        <fullName evidence="1">Uncharacterized protein</fullName>
    </submittedName>
</protein>
<reference evidence="1" key="1">
    <citation type="journal article" date="2020" name="BMC Genomics">
        <title>Correction to: Identification and distribution of gene clusters required for synthesis of sphingolipid metabolism inhibitors in diverse species of the filamentous fungus Fusarium.</title>
        <authorList>
            <person name="Kim H.S."/>
            <person name="Lohmar J.M."/>
            <person name="Busman M."/>
            <person name="Brown D.W."/>
            <person name="Naumann T.A."/>
            <person name="Divon H.H."/>
            <person name="Lysoe E."/>
            <person name="Uhlig S."/>
            <person name="Proctor R.H."/>
        </authorList>
    </citation>
    <scope>NUCLEOTIDE SEQUENCE</scope>
    <source>
        <strain evidence="1">NRRL 45417</strain>
    </source>
</reference>
<evidence type="ECO:0000313" key="2">
    <source>
        <dbReference type="Proteomes" id="UP000604273"/>
    </source>
</evidence>
<accession>A0A8H4TCW8</accession>
<dbReference type="EMBL" id="JABFAI010000095">
    <property type="protein sequence ID" value="KAF4955690.1"/>
    <property type="molecule type" value="Genomic_DNA"/>
</dbReference>
<sequence length="202" mass="22848">MPSIEARISTSSPVFDLESEHDSVDLLLQRSCTITLPTQNPCLFDSPMNNGGVTFTDTETGTDVRRTRIFICGPGHEDSLREDNKACFLTLNPGQKHTLQAYISRMESGVGRIQLPPDSTAKEYREAMEAQPKVWKWWKAENLENGKTYCIGIDNKSTIKEWFEGSMEKLLRKPLAERSDDKMNKEPIMICNPASGVHHEED</sequence>
<proteinExistence type="predicted"/>
<gene>
    <name evidence="1" type="ORF">FGADI_4383</name>
</gene>
<name>A0A8H4TCW8_9HYPO</name>
<reference evidence="1" key="2">
    <citation type="submission" date="2020-05" db="EMBL/GenBank/DDBJ databases">
        <authorList>
            <person name="Kim H.-S."/>
            <person name="Proctor R.H."/>
            <person name="Brown D.W."/>
        </authorList>
    </citation>
    <scope>NUCLEOTIDE SEQUENCE</scope>
    <source>
        <strain evidence="1">NRRL 45417</strain>
    </source>
</reference>
<dbReference type="Proteomes" id="UP000604273">
    <property type="component" value="Unassembled WGS sequence"/>
</dbReference>
<dbReference type="OrthoDB" id="4816597at2759"/>
<organism evidence="1 2">
    <name type="scientific">Fusarium gaditjirri</name>
    <dbReference type="NCBI Taxonomy" id="282569"/>
    <lineage>
        <taxon>Eukaryota</taxon>
        <taxon>Fungi</taxon>
        <taxon>Dikarya</taxon>
        <taxon>Ascomycota</taxon>
        <taxon>Pezizomycotina</taxon>
        <taxon>Sordariomycetes</taxon>
        <taxon>Hypocreomycetidae</taxon>
        <taxon>Hypocreales</taxon>
        <taxon>Nectriaceae</taxon>
        <taxon>Fusarium</taxon>
        <taxon>Fusarium nisikadoi species complex</taxon>
    </lineage>
</organism>
<keyword evidence="2" id="KW-1185">Reference proteome</keyword>
<dbReference type="AlphaFoldDB" id="A0A8H4TCW8"/>